<dbReference type="PANTHER" id="PTHR37953:SF1">
    <property type="entry name" value="UPF0127 PROTEIN MJ1496"/>
    <property type="match status" value="1"/>
</dbReference>
<sequence>MPSLWSRLTQFVTAGAGAVVLSLSLSGAVAAETACNPDQISLRGPWGSAQFSIEIADTAEERAQGLMHRASMPRGAGMLFVYDYPQRTAFWMKNTLIPLDMLFIDKSGVVTHIHENAIPGDLTPIEGGDKVFAVLEINGGLAARYGMTEGTQTRHEIFSKFGAIWAC</sequence>
<evidence type="ECO:0000256" key="1">
    <source>
        <dbReference type="SAM" id="SignalP"/>
    </source>
</evidence>
<evidence type="ECO:0008006" key="4">
    <source>
        <dbReference type="Google" id="ProtNLM"/>
    </source>
</evidence>
<keyword evidence="3" id="KW-1185">Reference proteome</keyword>
<proteinExistence type="predicted"/>
<feature type="chain" id="PRO_5005217924" description="ACR" evidence="1">
    <location>
        <begin position="31"/>
        <end position="167"/>
    </location>
</feature>
<feature type="signal peptide" evidence="1">
    <location>
        <begin position="1"/>
        <end position="30"/>
    </location>
</feature>
<dbReference type="Pfam" id="PF02643">
    <property type="entry name" value="DUF192"/>
    <property type="match status" value="1"/>
</dbReference>
<dbReference type="Proteomes" id="UP000043764">
    <property type="component" value="Unassembled WGS sequence"/>
</dbReference>
<dbReference type="InterPro" id="IPR003795">
    <property type="entry name" value="DUF192"/>
</dbReference>
<dbReference type="PANTHER" id="PTHR37953">
    <property type="entry name" value="UPF0127 PROTEIN MJ1496"/>
    <property type="match status" value="1"/>
</dbReference>
<evidence type="ECO:0000313" key="3">
    <source>
        <dbReference type="Proteomes" id="UP000043764"/>
    </source>
</evidence>
<gene>
    <name evidence="2" type="ORF">NIT7321_00235</name>
</gene>
<name>A0A0H5CWW6_9RHOB</name>
<protein>
    <recommendedName>
        <fullName evidence="4">ACR</fullName>
    </recommendedName>
</protein>
<keyword evidence="1" id="KW-0732">Signal</keyword>
<dbReference type="InterPro" id="IPR038695">
    <property type="entry name" value="Saro_0823-like_sf"/>
</dbReference>
<organism evidence="2 3">
    <name type="scientific">Phaeobacter italicus</name>
    <dbReference type="NCBI Taxonomy" id="481446"/>
    <lineage>
        <taxon>Bacteria</taxon>
        <taxon>Pseudomonadati</taxon>
        <taxon>Pseudomonadota</taxon>
        <taxon>Alphaproteobacteria</taxon>
        <taxon>Rhodobacterales</taxon>
        <taxon>Roseobacteraceae</taxon>
        <taxon>Phaeobacter</taxon>
    </lineage>
</organism>
<dbReference type="STRING" id="481446.NIT7645_01435"/>
<accession>A0A0H5CWW6</accession>
<dbReference type="AlphaFoldDB" id="A0A0H5CWW6"/>
<evidence type="ECO:0000313" key="2">
    <source>
        <dbReference type="EMBL" id="CRL09406.1"/>
    </source>
</evidence>
<dbReference type="Gene3D" id="2.60.120.1140">
    <property type="entry name" value="Protein of unknown function DUF192"/>
    <property type="match status" value="1"/>
</dbReference>
<dbReference type="RefSeq" id="WP_050672337.1">
    <property type="nucleotide sequence ID" value="NZ_CVRL01000002.1"/>
</dbReference>
<reference evidence="3" key="1">
    <citation type="submission" date="2015-05" db="EMBL/GenBank/DDBJ databases">
        <authorList>
            <person name="Rodrigo-Torres Lidia"/>
            <person name="Arahal R.David."/>
        </authorList>
    </citation>
    <scope>NUCLEOTIDE SEQUENCE [LARGE SCALE GENOMIC DNA]</scope>
    <source>
        <strain evidence="3">CECT 7321</strain>
    </source>
</reference>
<dbReference type="EMBL" id="CVRL01000002">
    <property type="protein sequence ID" value="CRL09406.1"/>
    <property type="molecule type" value="Genomic_DNA"/>
</dbReference>